<dbReference type="Proteomes" id="UP000515156">
    <property type="component" value="Chromosome 3"/>
</dbReference>
<keyword evidence="2" id="KW-0677">Repeat</keyword>
<evidence type="ECO:0000256" key="2">
    <source>
        <dbReference type="ARBA" id="ARBA00022737"/>
    </source>
</evidence>
<dbReference type="SUPFAM" id="SSF49562">
    <property type="entry name" value="C2 domain (Calcium/lipid-binding domain, CaLB)"/>
    <property type="match status" value="2"/>
</dbReference>
<dbReference type="GeneID" id="115466860"/>
<dbReference type="GO" id="GO:0042043">
    <property type="term" value="F:neurexin family protein binding"/>
    <property type="evidence" value="ECO:0007669"/>
    <property type="project" value="TreeGrafter"/>
</dbReference>
<dbReference type="Gene3D" id="3.30.40.10">
    <property type="entry name" value="Zinc/RING finger domain, C3HC4 (zinc finger)"/>
    <property type="match status" value="1"/>
</dbReference>
<evidence type="ECO:0000259" key="5">
    <source>
        <dbReference type="PROSITE" id="PS50916"/>
    </source>
</evidence>
<feature type="domain" description="C2" evidence="4">
    <location>
        <begin position="467"/>
        <end position="597"/>
    </location>
</feature>
<dbReference type="GO" id="GO:0006887">
    <property type="term" value="P:exocytosis"/>
    <property type="evidence" value="ECO:0007669"/>
    <property type="project" value="TreeGrafter"/>
</dbReference>
<dbReference type="PANTHER" id="PTHR45716">
    <property type="entry name" value="BITESIZE, ISOFORM I"/>
    <property type="match status" value="1"/>
</dbReference>
<dbReference type="InterPro" id="IPR013083">
    <property type="entry name" value="Znf_RING/FYVE/PHD"/>
</dbReference>
<evidence type="ECO:0000256" key="3">
    <source>
        <dbReference type="ARBA" id="ARBA00023136"/>
    </source>
</evidence>
<dbReference type="InterPro" id="IPR041282">
    <property type="entry name" value="FYVE_2"/>
</dbReference>
<evidence type="ECO:0000259" key="4">
    <source>
        <dbReference type="PROSITE" id="PS50004"/>
    </source>
</evidence>
<name>A0A6P7XM76_9AMPH</name>
<dbReference type="Pfam" id="PF00168">
    <property type="entry name" value="C2"/>
    <property type="match status" value="2"/>
</dbReference>
<comment type="subcellular location">
    <subcellularLocation>
        <location evidence="1">Membrane</location>
        <topology evidence="1">Peripheral membrane protein</topology>
    </subcellularLocation>
</comment>
<organism evidence="6 7">
    <name type="scientific">Microcaecilia unicolor</name>
    <dbReference type="NCBI Taxonomy" id="1415580"/>
    <lineage>
        <taxon>Eukaryota</taxon>
        <taxon>Metazoa</taxon>
        <taxon>Chordata</taxon>
        <taxon>Craniata</taxon>
        <taxon>Vertebrata</taxon>
        <taxon>Euteleostomi</taxon>
        <taxon>Amphibia</taxon>
        <taxon>Gymnophiona</taxon>
        <taxon>Siphonopidae</taxon>
        <taxon>Microcaecilia</taxon>
    </lineage>
</organism>
<feature type="domain" description="RabBD" evidence="5">
    <location>
        <begin position="9"/>
        <end position="127"/>
    </location>
</feature>
<keyword evidence="3" id="KW-0472">Membrane</keyword>
<evidence type="ECO:0000256" key="1">
    <source>
        <dbReference type="ARBA" id="ARBA00004170"/>
    </source>
</evidence>
<dbReference type="InterPro" id="IPR010911">
    <property type="entry name" value="Rab_BD"/>
</dbReference>
<keyword evidence="6" id="KW-1185">Reference proteome</keyword>
<dbReference type="PROSITE" id="PS50916">
    <property type="entry name" value="RABBD"/>
    <property type="match status" value="1"/>
</dbReference>
<evidence type="ECO:0000313" key="7">
    <source>
        <dbReference type="RefSeq" id="XP_030054281.1"/>
    </source>
</evidence>
<dbReference type="SUPFAM" id="SSF57903">
    <property type="entry name" value="FYVE/PHD zinc finger"/>
    <property type="match status" value="1"/>
</dbReference>
<protein>
    <submittedName>
        <fullName evidence="7">Synaptotagmin-like protein 3 isoform X2</fullName>
    </submittedName>
</protein>
<accession>A0A6P7XM76</accession>
<dbReference type="GO" id="GO:0031267">
    <property type="term" value="F:small GTPase binding"/>
    <property type="evidence" value="ECO:0007669"/>
    <property type="project" value="InterPro"/>
</dbReference>
<dbReference type="GO" id="GO:0006886">
    <property type="term" value="P:intracellular protein transport"/>
    <property type="evidence" value="ECO:0007669"/>
    <property type="project" value="InterPro"/>
</dbReference>
<dbReference type="AlphaFoldDB" id="A0A6P7XM76"/>
<dbReference type="InterPro" id="IPR000008">
    <property type="entry name" value="C2_dom"/>
</dbReference>
<dbReference type="CTD" id="94120"/>
<dbReference type="Gene3D" id="2.60.40.150">
    <property type="entry name" value="C2 domain"/>
    <property type="match status" value="2"/>
</dbReference>
<dbReference type="GO" id="GO:0005886">
    <property type="term" value="C:plasma membrane"/>
    <property type="evidence" value="ECO:0007669"/>
    <property type="project" value="TreeGrafter"/>
</dbReference>
<dbReference type="SMART" id="SM00239">
    <property type="entry name" value="C2"/>
    <property type="match status" value="2"/>
</dbReference>
<dbReference type="RefSeq" id="XP_030054281.1">
    <property type="nucleotide sequence ID" value="XM_030198421.1"/>
</dbReference>
<dbReference type="OrthoDB" id="195679at2759"/>
<dbReference type="FunFam" id="3.30.40.10:FF:000018">
    <property type="entry name" value="Synaptotagmin-like 5, isoform CRA_a"/>
    <property type="match status" value="1"/>
</dbReference>
<evidence type="ECO:0000313" key="6">
    <source>
        <dbReference type="Proteomes" id="UP000515156"/>
    </source>
</evidence>
<feature type="domain" description="C2" evidence="4">
    <location>
        <begin position="307"/>
        <end position="429"/>
    </location>
</feature>
<dbReference type="InterPro" id="IPR035892">
    <property type="entry name" value="C2_domain_sf"/>
</dbReference>
<sequence>MQRDKMTEEFSLSFLVELEREKVLEVLRRDQVVQTTEDDRIRKLKMQLQQLRWKGAKNVNNESQERSCARCQKSLGWMLNRGAVCEGCSHRICSGCRICLNTFVWKCTVCYAHREVKIKTGDWFFEERAKKFSLSGKYETTGTKLLKSYQEMSNISVVPPTPPPFSEAASGGNSVNLSQSKGFTKSVENLFLSLTTHMKKISKSQDDVTAPSFHLTEDYGQHSEWRKERRSQSDTAIDIANRITNAPYLLNLIAKKKEEMCGESNFKQEEESNFISNTVFSGGSKSGSIYSVNSACTEAGNYNKADVIGEIELSIMYNFKTSTLEICIKACRNLAYGEEKKKKCNPYVKTYLLPDKSPQSKLKTAVKKNTVNPSFLETLKYKIHCSQLETRILQISVWHLGTLKRKTFLGEVLIPFESWDFEDISLQSFSWYQLKIKLDKCEDDVIEYNGELRIKAKLVIPSQCKQSQYEEQIPRGTEDKRLIMGQLNLLVHSARNLQLKSDGTFNLFVKGELVLPNKCELRQKSPVQKKQAFPQWKHTFVFNSVTQDELEDSILVLSIWEQTSFGSNDRFLGSVSLGSAQPNPTGVPSSQCRLLWQRVLNRPNEWTDESLVLYSSMGSVKKQLLVSGSFPT</sequence>
<dbReference type="InParanoid" id="A0A6P7XM76"/>
<gene>
    <name evidence="7" type="primary">SYTL3</name>
</gene>
<dbReference type="FunCoup" id="A0A6P7XM76">
    <property type="interactions" value="235"/>
</dbReference>
<dbReference type="CDD" id="cd08521">
    <property type="entry name" value="C2A_SLP"/>
    <property type="match status" value="1"/>
</dbReference>
<dbReference type="Pfam" id="PF02318">
    <property type="entry name" value="FYVE_2"/>
    <property type="match status" value="1"/>
</dbReference>
<dbReference type="FunFam" id="2.60.40.150:FF:000006">
    <property type="entry name" value="Synaptotagmin-like 5, isoform CRA_a"/>
    <property type="match status" value="1"/>
</dbReference>
<reference evidence="7" key="1">
    <citation type="submission" date="2025-08" db="UniProtKB">
        <authorList>
            <consortium name="RefSeq"/>
        </authorList>
    </citation>
    <scope>IDENTIFICATION</scope>
</reference>
<dbReference type="PANTHER" id="PTHR45716:SF1">
    <property type="entry name" value="SYNAPTOTAGMIN-LIKE PROTEIN 3"/>
    <property type="match status" value="1"/>
</dbReference>
<dbReference type="InterPro" id="IPR011011">
    <property type="entry name" value="Znf_FYVE_PHD"/>
</dbReference>
<dbReference type="GO" id="GO:0070382">
    <property type="term" value="C:exocytic vesicle"/>
    <property type="evidence" value="ECO:0007669"/>
    <property type="project" value="TreeGrafter"/>
</dbReference>
<dbReference type="PROSITE" id="PS50004">
    <property type="entry name" value="C2"/>
    <property type="match status" value="2"/>
</dbReference>
<proteinExistence type="predicted"/>